<dbReference type="RefSeq" id="WP_131516543.1">
    <property type="nucleotide sequence ID" value="NZ_SJKD01000006.1"/>
</dbReference>
<name>A0A4R0JIJ6_9ACTN</name>
<evidence type="ECO:0000256" key="1">
    <source>
        <dbReference type="SAM" id="MobiDB-lite"/>
    </source>
</evidence>
<gene>
    <name evidence="2" type="ORF">E0H75_27615</name>
</gene>
<proteinExistence type="predicted"/>
<comment type="caution">
    <text evidence="2">The sequence shown here is derived from an EMBL/GenBank/DDBJ whole genome shotgun (WGS) entry which is preliminary data.</text>
</comment>
<dbReference type="AlphaFoldDB" id="A0A4R0JIJ6"/>
<keyword evidence="3" id="KW-1185">Reference proteome</keyword>
<dbReference type="OrthoDB" id="9918150at2"/>
<dbReference type="EMBL" id="SJKD01000006">
    <property type="protein sequence ID" value="TCC46811.1"/>
    <property type="molecule type" value="Genomic_DNA"/>
</dbReference>
<protein>
    <submittedName>
        <fullName evidence="2">Uncharacterized protein</fullName>
    </submittedName>
</protein>
<feature type="region of interest" description="Disordered" evidence="1">
    <location>
        <begin position="16"/>
        <end position="38"/>
    </location>
</feature>
<organism evidence="2 3">
    <name type="scientific">Kribbella capetownensis</name>
    <dbReference type="NCBI Taxonomy" id="1572659"/>
    <lineage>
        <taxon>Bacteria</taxon>
        <taxon>Bacillati</taxon>
        <taxon>Actinomycetota</taxon>
        <taxon>Actinomycetes</taxon>
        <taxon>Propionibacteriales</taxon>
        <taxon>Kribbellaceae</taxon>
        <taxon>Kribbella</taxon>
    </lineage>
</organism>
<accession>A0A4R0JIJ6</accession>
<evidence type="ECO:0000313" key="2">
    <source>
        <dbReference type="EMBL" id="TCC46811.1"/>
    </source>
</evidence>
<reference evidence="2 3" key="1">
    <citation type="submission" date="2019-02" db="EMBL/GenBank/DDBJ databases">
        <title>Kribbella capetownensis sp. nov. and Kribbella speibonae sp. nov., isolated from soil.</title>
        <authorList>
            <person name="Curtis S.M."/>
            <person name="Norton I."/>
            <person name="Everest G.J."/>
            <person name="Meyers P.R."/>
        </authorList>
    </citation>
    <scope>NUCLEOTIDE SEQUENCE [LARGE SCALE GENOMIC DNA]</scope>
    <source>
        <strain evidence="2 3">YM53</strain>
    </source>
</reference>
<evidence type="ECO:0000313" key="3">
    <source>
        <dbReference type="Proteomes" id="UP000293342"/>
    </source>
</evidence>
<dbReference type="Proteomes" id="UP000293342">
    <property type="component" value="Unassembled WGS sequence"/>
</dbReference>
<sequence>MEGTILLAPVSYAEAPADSRRTTTTRVDGKPLPTGIGARLGPSARLIDESINDLRAVHL</sequence>